<evidence type="ECO:0000313" key="7">
    <source>
        <dbReference type="Proteomes" id="UP000194225"/>
    </source>
</evidence>
<comment type="caution">
    <text evidence="6">The sequence shown here is derived from an EMBL/GenBank/DDBJ whole genome shotgun (WGS) entry which is preliminary data.</text>
</comment>
<feature type="region of interest" description="Disordered" evidence="4">
    <location>
        <begin position="17"/>
        <end position="47"/>
    </location>
</feature>
<gene>
    <name evidence="6" type="ORF">BG653_02544</name>
</gene>
<keyword evidence="3" id="KW-0560">Oxidoreductase</keyword>
<protein>
    <submittedName>
        <fullName evidence="6">Dihydropyrimidine dehydrogenase subunit A</fullName>
    </submittedName>
</protein>
<dbReference type="Gene3D" id="3.50.50.60">
    <property type="entry name" value="FAD/NAD(P)-binding domain"/>
    <property type="match status" value="1"/>
</dbReference>
<dbReference type="EMBL" id="MIGA01000013">
    <property type="protein sequence ID" value="OSY46046.1"/>
    <property type="molecule type" value="Genomic_DNA"/>
</dbReference>
<evidence type="ECO:0000259" key="5">
    <source>
        <dbReference type="Pfam" id="PF07992"/>
    </source>
</evidence>
<proteinExistence type="predicted"/>
<dbReference type="PRINTS" id="PR00368">
    <property type="entry name" value="FADPNR"/>
</dbReference>
<sequence length="470" mass="48939">MGGGAVRCAPRIGHVGKSLAAPRNSGLTSLPDRREDGATGREGPDRRVTGLLLPLAEEAAGRPFFTRGRTEVSTPVAVIGAGPYGLSAAAHLRAHGLPVRVFGQPMASWRTGMPAGMLLTSAPAASGIGVPQPGHTLGDFCAATGEGPYVTDRDLVPVETFVRYGQWVQQLLVPGLEQVRVVSVDRRADGFELKLDSGEQVGARAVVVASGLTGLAQLPPELAAALPDGPSATGPVSHSSQHRDLSALAGRDVVVIGAGQSALESAVLLTEAGAAAVRVVARGHGAVGFGAPPDHRPRRRPSLPFGAWPRHAPAYRAGAFRRLPVPARRYLGRRVPVPRGAWWLRERFTDRVRVTQGRRIVRATVRDGRPVLALRGADGHGGEVVADHVLAATGYRMDLAALDFLGAGLRTGIVVRAGGPLLDGGFGSSVPGLYFTGLPAAASFGPAMRFVCGTEFASPRLARAVARAYG</sequence>
<dbReference type="Pfam" id="PF07992">
    <property type="entry name" value="Pyr_redox_2"/>
    <property type="match status" value="1"/>
</dbReference>
<feature type="domain" description="FAD/NAD(P)-binding" evidence="5">
    <location>
        <begin position="75"/>
        <end position="283"/>
    </location>
</feature>
<keyword evidence="7" id="KW-1185">Reference proteome</keyword>
<organism evidence="6 7">
    <name type="scientific">Streptomyces platensis</name>
    <dbReference type="NCBI Taxonomy" id="58346"/>
    <lineage>
        <taxon>Bacteria</taxon>
        <taxon>Bacillati</taxon>
        <taxon>Actinomycetota</taxon>
        <taxon>Actinomycetes</taxon>
        <taxon>Kitasatosporales</taxon>
        <taxon>Streptomycetaceae</taxon>
        <taxon>Streptomyces</taxon>
    </lineage>
</organism>
<evidence type="ECO:0000256" key="2">
    <source>
        <dbReference type="ARBA" id="ARBA00022827"/>
    </source>
</evidence>
<dbReference type="PANTHER" id="PTHR23023">
    <property type="entry name" value="DIMETHYLANILINE MONOOXYGENASE"/>
    <property type="match status" value="1"/>
</dbReference>
<evidence type="ECO:0000256" key="1">
    <source>
        <dbReference type="ARBA" id="ARBA00022630"/>
    </source>
</evidence>
<dbReference type="InterPro" id="IPR023753">
    <property type="entry name" value="FAD/NAD-binding_dom"/>
</dbReference>
<evidence type="ECO:0000256" key="3">
    <source>
        <dbReference type="ARBA" id="ARBA00023002"/>
    </source>
</evidence>
<evidence type="ECO:0000313" key="6">
    <source>
        <dbReference type="EMBL" id="OSY46046.1"/>
    </source>
</evidence>
<dbReference type="InterPro" id="IPR050346">
    <property type="entry name" value="FMO-like"/>
</dbReference>
<reference evidence="6 7" key="1">
    <citation type="submission" date="2016-09" db="EMBL/GenBank/DDBJ databases">
        <title>Streptomyces platensis DSM40041, a candidate organism with high potential of specific P450 cytochromes.</title>
        <authorList>
            <person name="Grumaz C."/>
            <person name="Vainshtein Y."/>
            <person name="Kirstahler P."/>
            <person name="Sohn K."/>
        </authorList>
    </citation>
    <scope>NUCLEOTIDE SEQUENCE [LARGE SCALE GENOMIC DNA]</scope>
    <source>
        <strain evidence="6 7">DSM 40041</strain>
    </source>
</reference>
<dbReference type="InterPro" id="IPR036188">
    <property type="entry name" value="FAD/NAD-bd_sf"/>
</dbReference>
<accession>A0ABX3XYX1</accession>
<name>A0ABX3XYX1_STRPT</name>
<feature type="compositionally biased region" description="Basic and acidic residues" evidence="4">
    <location>
        <begin position="31"/>
        <end position="47"/>
    </location>
</feature>
<evidence type="ECO:0000256" key="4">
    <source>
        <dbReference type="SAM" id="MobiDB-lite"/>
    </source>
</evidence>
<keyword evidence="2" id="KW-0274">FAD</keyword>
<keyword evidence="1" id="KW-0285">Flavoprotein</keyword>
<dbReference type="SUPFAM" id="SSF51905">
    <property type="entry name" value="FAD/NAD(P)-binding domain"/>
    <property type="match status" value="1"/>
</dbReference>
<dbReference type="PRINTS" id="PR00411">
    <property type="entry name" value="PNDRDTASEI"/>
</dbReference>
<dbReference type="Proteomes" id="UP000194225">
    <property type="component" value="Unassembled WGS sequence"/>
</dbReference>